<dbReference type="AlphaFoldDB" id="A0A2T5MDA4"/>
<feature type="transmembrane region" description="Helical" evidence="1">
    <location>
        <begin position="12"/>
        <end position="31"/>
    </location>
</feature>
<comment type="caution">
    <text evidence="2">The sequence shown here is derived from an EMBL/GenBank/DDBJ whole genome shotgun (WGS) entry which is preliminary data.</text>
</comment>
<dbReference type="Proteomes" id="UP000244248">
    <property type="component" value="Unassembled WGS sequence"/>
</dbReference>
<dbReference type="EMBL" id="QANS01000005">
    <property type="protein sequence ID" value="PTU30560.1"/>
    <property type="molecule type" value="Genomic_DNA"/>
</dbReference>
<evidence type="ECO:0000256" key="1">
    <source>
        <dbReference type="SAM" id="Phobius"/>
    </source>
</evidence>
<keyword evidence="1" id="KW-1133">Transmembrane helix</keyword>
<keyword evidence="1" id="KW-0472">Membrane</keyword>
<reference evidence="2 3" key="1">
    <citation type="submission" date="2018-04" db="EMBL/GenBank/DDBJ databases">
        <title>Novel species isolated from glacier.</title>
        <authorList>
            <person name="Liu Q."/>
            <person name="Xin Y.-H."/>
        </authorList>
    </citation>
    <scope>NUCLEOTIDE SEQUENCE [LARGE SCALE GENOMIC DNA]</scope>
    <source>
        <strain evidence="2 3">GT1R17</strain>
    </source>
</reference>
<dbReference type="RefSeq" id="WP_107940932.1">
    <property type="nucleotide sequence ID" value="NZ_QANS01000005.1"/>
</dbReference>
<gene>
    <name evidence="2" type="ORF">CJD38_13715</name>
</gene>
<keyword evidence="3" id="KW-1185">Reference proteome</keyword>
<sequence>MNNLEVISTERSALQAASFLVYSLILITLTYASSQMWMTLVCFILFSVAVIQACGLLAEALFGSEIIEGDFGLLLDESHD</sequence>
<evidence type="ECO:0000313" key="2">
    <source>
        <dbReference type="EMBL" id="PTU30560.1"/>
    </source>
</evidence>
<accession>A0A2T5MDA4</accession>
<evidence type="ECO:0000313" key="3">
    <source>
        <dbReference type="Proteomes" id="UP000244248"/>
    </source>
</evidence>
<protein>
    <submittedName>
        <fullName evidence="2">Uncharacterized protein</fullName>
    </submittedName>
</protein>
<proteinExistence type="predicted"/>
<feature type="transmembrane region" description="Helical" evidence="1">
    <location>
        <begin position="37"/>
        <end position="58"/>
    </location>
</feature>
<keyword evidence="1" id="KW-0812">Transmembrane</keyword>
<organism evidence="2 3">
    <name type="scientific">Stenotrophobium rhamnosiphilum</name>
    <dbReference type="NCBI Taxonomy" id="2029166"/>
    <lineage>
        <taxon>Bacteria</taxon>
        <taxon>Pseudomonadati</taxon>
        <taxon>Pseudomonadota</taxon>
        <taxon>Gammaproteobacteria</taxon>
        <taxon>Nevskiales</taxon>
        <taxon>Nevskiaceae</taxon>
        <taxon>Stenotrophobium</taxon>
    </lineage>
</organism>
<name>A0A2T5MDA4_9GAMM</name>